<feature type="compositionally biased region" description="Low complexity" evidence="1">
    <location>
        <begin position="826"/>
        <end position="844"/>
    </location>
</feature>
<evidence type="ECO:0000259" key="3">
    <source>
        <dbReference type="Pfam" id="PF23758"/>
    </source>
</evidence>
<dbReference type="EMBL" id="NEDP02000890">
    <property type="protein sequence ID" value="OWF54741.1"/>
    <property type="molecule type" value="Genomic_DNA"/>
</dbReference>
<feature type="compositionally biased region" description="Polar residues" evidence="1">
    <location>
        <begin position="845"/>
        <end position="867"/>
    </location>
</feature>
<comment type="caution">
    <text evidence="4">The sequence shown here is derived from an EMBL/GenBank/DDBJ whole genome shotgun (WGS) entry which is preliminary data.</text>
</comment>
<protein>
    <submittedName>
        <fullName evidence="4">Hermansky-Pudlak syndrome 5 protein</fullName>
    </submittedName>
</protein>
<feature type="region of interest" description="Disordered" evidence="1">
    <location>
        <begin position="517"/>
        <end position="537"/>
    </location>
</feature>
<dbReference type="OrthoDB" id="19493at2759"/>
<feature type="domain" description="HPS5-like beta-propeller" evidence="2">
    <location>
        <begin position="11"/>
        <end position="335"/>
    </location>
</feature>
<dbReference type="Proteomes" id="UP000242188">
    <property type="component" value="Unassembled WGS sequence"/>
</dbReference>
<dbReference type="Pfam" id="PF23758">
    <property type="entry name" value="TPR_HPS5"/>
    <property type="match status" value="1"/>
</dbReference>
<evidence type="ECO:0000256" key="1">
    <source>
        <dbReference type="SAM" id="MobiDB-lite"/>
    </source>
</evidence>
<organism evidence="4 5">
    <name type="scientific">Mizuhopecten yessoensis</name>
    <name type="common">Japanese scallop</name>
    <name type="synonym">Patinopecten yessoensis</name>
    <dbReference type="NCBI Taxonomy" id="6573"/>
    <lineage>
        <taxon>Eukaryota</taxon>
        <taxon>Metazoa</taxon>
        <taxon>Spiralia</taxon>
        <taxon>Lophotrochozoa</taxon>
        <taxon>Mollusca</taxon>
        <taxon>Bivalvia</taxon>
        <taxon>Autobranchia</taxon>
        <taxon>Pteriomorphia</taxon>
        <taxon>Pectinida</taxon>
        <taxon>Pectinoidea</taxon>
        <taxon>Pectinidae</taxon>
        <taxon>Mizuhopecten</taxon>
    </lineage>
</organism>
<feature type="domain" description="HPS5 TPR" evidence="3">
    <location>
        <begin position="1221"/>
        <end position="1494"/>
    </location>
</feature>
<dbReference type="InterPro" id="IPR056445">
    <property type="entry name" value="TPR_HPS5"/>
</dbReference>
<feature type="compositionally biased region" description="Polar residues" evidence="1">
    <location>
        <begin position="766"/>
        <end position="781"/>
    </location>
</feature>
<feature type="compositionally biased region" description="Polar residues" evidence="1">
    <location>
        <begin position="727"/>
        <end position="751"/>
    </location>
</feature>
<keyword evidence="5" id="KW-1185">Reference proteome</keyword>
<feature type="region of interest" description="Disordered" evidence="1">
    <location>
        <begin position="826"/>
        <end position="867"/>
    </location>
</feature>
<reference evidence="4 5" key="1">
    <citation type="journal article" date="2017" name="Nat. Ecol. Evol.">
        <title>Scallop genome provides insights into evolution of bilaterian karyotype and development.</title>
        <authorList>
            <person name="Wang S."/>
            <person name="Zhang J."/>
            <person name="Jiao W."/>
            <person name="Li J."/>
            <person name="Xun X."/>
            <person name="Sun Y."/>
            <person name="Guo X."/>
            <person name="Huan P."/>
            <person name="Dong B."/>
            <person name="Zhang L."/>
            <person name="Hu X."/>
            <person name="Sun X."/>
            <person name="Wang J."/>
            <person name="Zhao C."/>
            <person name="Wang Y."/>
            <person name="Wang D."/>
            <person name="Huang X."/>
            <person name="Wang R."/>
            <person name="Lv J."/>
            <person name="Li Y."/>
            <person name="Zhang Z."/>
            <person name="Liu B."/>
            <person name="Lu W."/>
            <person name="Hui Y."/>
            <person name="Liang J."/>
            <person name="Zhou Z."/>
            <person name="Hou R."/>
            <person name="Li X."/>
            <person name="Liu Y."/>
            <person name="Li H."/>
            <person name="Ning X."/>
            <person name="Lin Y."/>
            <person name="Zhao L."/>
            <person name="Xing Q."/>
            <person name="Dou J."/>
            <person name="Li Y."/>
            <person name="Mao J."/>
            <person name="Guo H."/>
            <person name="Dou H."/>
            <person name="Li T."/>
            <person name="Mu C."/>
            <person name="Jiang W."/>
            <person name="Fu Q."/>
            <person name="Fu X."/>
            <person name="Miao Y."/>
            <person name="Liu J."/>
            <person name="Yu Q."/>
            <person name="Li R."/>
            <person name="Liao H."/>
            <person name="Li X."/>
            <person name="Kong Y."/>
            <person name="Jiang Z."/>
            <person name="Chourrout D."/>
            <person name="Li R."/>
            <person name="Bao Z."/>
        </authorList>
    </citation>
    <scope>NUCLEOTIDE SEQUENCE [LARGE SCALE GENOMIC DNA]</scope>
    <source>
        <strain evidence="4 5">PY_sf001</strain>
    </source>
</reference>
<feature type="compositionally biased region" description="Polar residues" evidence="1">
    <location>
        <begin position="699"/>
        <end position="711"/>
    </location>
</feature>
<feature type="compositionally biased region" description="Basic and acidic residues" evidence="1">
    <location>
        <begin position="753"/>
        <end position="765"/>
    </location>
</feature>
<evidence type="ECO:0000259" key="2">
    <source>
        <dbReference type="Pfam" id="PF23756"/>
    </source>
</evidence>
<dbReference type="PANTHER" id="PTHR23287">
    <property type="entry name" value="RUBY-EYE2-LIKE PROTEIN"/>
    <property type="match status" value="1"/>
</dbReference>
<dbReference type="Pfam" id="PF23756">
    <property type="entry name" value="Beta-prop_HPS5"/>
    <property type="match status" value="1"/>
</dbReference>
<dbReference type="STRING" id="6573.A0A210R1I1"/>
<accession>A0A210R1I1</accession>
<dbReference type="InterPro" id="IPR015943">
    <property type="entry name" value="WD40/YVTN_repeat-like_dom_sf"/>
</dbReference>
<sequence length="1815" mass="203046">MADPPGWTHLLLESGQLDNLQTPLRGSARLKFTCLSVSAKFIALGSNTGNVYIFDRNTLKHLQVVFPEVDPSAVNVVALCPNEKLVAFSTLNGHVVVMEMNIDRRARPERLKLVTEHVRTTVTCIQWEHSGGKIYVADVTGKVSMSVVPKVKNLVEMPVNVIMRLESSVIQMDWSDNKLLVSTMTRAYWCDTIKQQYSPVGKKPREGEYGGCFYKLSKTSFPMMYCARPSSRVWEVDYEGNVLSTHQFKHLLAIPPIKVIDMNETEWVTTPASEWAGQGINLPRLKMLGSQYLVSWRNNRVYILNPVKVKVILWTELGTGIKDLCTVKSDMYLFLTSGEVRRIQMFSVSQVVSILQKKNVTLAADICCKFQEVLLQGKWRKHLSMERLQVLQQQIKGTDLEQVYNNFMVEIIKKESADYSDDDGSSESNRSRSSSSASVQSYNRIMSTFRRESTEEDILNGVATVTDGDIDNTDVSTTNLPPDNESFVQKDEIQHDNGASNNCPSDTEIVQEQQNISEEIHIGKPQTRSRSQGSDEDMLDKHVVKVGDKDEICDGNLDSTCDLDPSCDLGIDIDRDRNGETSSEIKRVFLHADNNHDDVATPPTGDDIDGIVQVESHKIQQNDEDLAPVVAKSPSMEASTSLGRGKTKRRVKTVDLGIPSKGNKNKLVQKDSLLKKAVSLDIYKDDIFAEETGDLITNPTQNVVESETTPLSDVKLSSSGSRSSHSVTTEGDLNPVLVSSSKPLNNGTLSNGRKPDGMIKVKSESDIASSLMSAHSAPQKNTGDRRHSTLNGSSEGKEAEFSNSYDSKQAEFSNSYERKHADLTSSFDSSSLGSSPSQSPLSQSWEGPTGNSHTAGSSPKVSLSSMKDSLQSKFTVTKRKLLKTIKEKTSLSKSPSNDDLSTMNVLSKSLSSEDLLTMDSVPNKGKLGFGSIVENSSEQEEKPELKPLVDLSELMTKTETTLKALQDTDVVLNAVAVKDTLTSWVVELNRTLHVLHTELYTDRLAKISTDSTTLGEVQHKSLDRKSLGVVKEEELQEEGKETLDPYSADRWTECWSNTESGGQTTGQSLNSDTCFVDTSGQHEKVTDQIMQSPGKPCSEVCLAELAYQVSDSIHCNDPFNMPDDLFHNVADLALACFMAGCYGDVSVHSKPSTTKNCIDNNKDIPSDSLRTKDDMFMQQSREENSKVCDNGLLSNTPRQPTSFQDLGHSIDKDLSVRGQDSPVEDIFTFMQNYCFLLDFRRIQENIHTYQGNLFQFWCTYVRCLHEFYKNDTFFVKLMNKEVHYAVDILRTGNYSAEKVLSYVIKLFEENRDQALEVCHDSPHIQPLDVYFMCQYHSQSVSQCFSPFMYARVSDVMTTNRYSDSVYGHPLVRLKWLEMLLVENKPATELTLKDNVPRPGSHLANWNKTEFILHVLNSAADDTERKEFLGLVQSSGFWIGYLRLLQQLQSRKEVLATVILLGDIDLFGNKHNYMPQTEQEWTFVVQTLHKQYQSRWSGVRTRVLLKGQQVGKGDVSKENCDDVVDQMDNSVNFSLPKGNVSKDNCDDLSYLKNGGNVPKDNFENQDLEVSKNLTEFAADTRNGRSSGNISDNRSSHRTTEHLFDEGNQLTCSHTDRDNVPCEGDYSSPSCISWDDFTSLMLCHLGPVATVTILQECDIPKGKMSSYFHQSAVVTMLLNRTKRNVTHNLLEKLDSYLWAKKPTTLMPELRYSVMQEKMAKGASLSTSQKEKDSLFTYLPEAALPCGRYQEDTESHWGISVKMTRSCMCCNLSLTEAVSHVEPGVLSFQCGHVFHRLCVPEKMCLLCGLPTLQQLACV</sequence>
<gene>
    <name evidence="4" type="ORF">KP79_PYT18644</name>
</gene>
<evidence type="ECO:0000313" key="5">
    <source>
        <dbReference type="Proteomes" id="UP000242188"/>
    </source>
</evidence>
<evidence type="ECO:0000313" key="4">
    <source>
        <dbReference type="EMBL" id="OWF54741.1"/>
    </source>
</evidence>
<feature type="compositionally biased region" description="Low complexity" evidence="1">
    <location>
        <begin position="426"/>
        <end position="441"/>
    </location>
</feature>
<name>A0A210R1I1_MIZYE</name>
<feature type="region of interest" description="Disordered" evidence="1">
    <location>
        <begin position="418"/>
        <end position="441"/>
    </location>
</feature>
<feature type="region of interest" description="Disordered" evidence="1">
    <location>
        <begin position="699"/>
        <end position="808"/>
    </location>
</feature>
<proteinExistence type="predicted"/>
<dbReference type="PANTHER" id="PTHR23287:SF18">
    <property type="entry name" value="BLOC-2 COMPLEX MEMBER HPS5"/>
    <property type="match status" value="1"/>
</dbReference>
<dbReference type="Gene3D" id="2.130.10.10">
    <property type="entry name" value="YVTN repeat-like/Quinoprotein amine dehydrogenase"/>
    <property type="match status" value="1"/>
</dbReference>
<dbReference type="InterPro" id="IPR056499">
    <property type="entry name" value="Beta-prop_HPS5-like"/>
</dbReference>
<dbReference type="GO" id="GO:0005737">
    <property type="term" value="C:cytoplasm"/>
    <property type="evidence" value="ECO:0007669"/>
    <property type="project" value="TreeGrafter"/>
</dbReference>
<dbReference type="SUPFAM" id="SSF69322">
    <property type="entry name" value="Tricorn protease domain 2"/>
    <property type="match status" value="1"/>
</dbReference>
<dbReference type="GO" id="GO:0048066">
    <property type="term" value="P:developmental pigmentation"/>
    <property type="evidence" value="ECO:0007669"/>
    <property type="project" value="TreeGrafter"/>
</dbReference>
<feature type="compositionally biased region" description="Low complexity" evidence="1">
    <location>
        <begin position="712"/>
        <end position="726"/>
    </location>
</feature>